<dbReference type="GO" id="GO:0046872">
    <property type="term" value="F:metal ion binding"/>
    <property type="evidence" value="ECO:0007669"/>
    <property type="project" value="UniProtKB-KW"/>
</dbReference>
<dbReference type="Pfam" id="PF14226">
    <property type="entry name" value="DIOX_N"/>
    <property type="match status" value="1"/>
</dbReference>
<dbReference type="Gene3D" id="2.60.120.330">
    <property type="entry name" value="B-lactam Antibiotic, Isopenicillin N Synthase, Chain"/>
    <property type="match status" value="1"/>
</dbReference>
<dbReference type="PANTHER" id="PTHR10209">
    <property type="entry name" value="OXIDOREDUCTASE, 2OG-FE II OXYGENASE FAMILY PROTEIN"/>
    <property type="match status" value="1"/>
</dbReference>
<keyword evidence="3 5" id="KW-0560">Oxidoreductase</keyword>
<dbReference type="InterPro" id="IPR027443">
    <property type="entry name" value="IPNS-like_sf"/>
</dbReference>
<accession>A0A835I9D9</accession>
<protein>
    <recommendedName>
        <fullName evidence="6">Fe2OG dioxygenase domain-containing protein</fullName>
    </recommendedName>
</protein>
<keyword evidence="2 5" id="KW-0479">Metal-binding</keyword>
<dbReference type="InterPro" id="IPR044861">
    <property type="entry name" value="IPNS-like_FE2OG_OXY"/>
</dbReference>
<gene>
    <name evidence="7" type="ORF">IFM89_038315</name>
</gene>
<dbReference type="Pfam" id="PF03171">
    <property type="entry name" value="2OG-FeII_Oxy"/>
    <property type="match status" value="1"/>
</dbReference>
<keyword evidence="4 5" id="KW-0408">Iron</keyword>
<feature type="domain" description="Fe2OG dioxygenase" evidence="6">
    <location>
        <begin position="258"/>
        <end position="359"/>
    </location>
</feature>
<dbReference type="InterPro" id="IPR026992">
    <property type="entry name" value="DIOX_N"/>
</dbReference>
<sequence>MSKSNTKSFCQQTTIIHRKKEHSPLYVYIYIYLVTHSSSKLLTLACEEEKMTLDYDRLKEVKAFDDTKAGVKGLVDAGVVKLPRIFIRPNGELAKNSVTTNLTDLKIPLIDLEGIDKDEKRRQKVVDEVGRASETWGFFQIVNHGIPTTTLDEIIEGVLRFNEQDTEVKKKFYTRDSSKKVRFNSNLDLFTSRFACWRDTLSCSMAPTQPQPDELPQVCRDVTIEYTKCATTLGETLLQLLSEALGLKANYLKELDCSKSFTLVTHYSPTCPEPELTMGSESHTDPAFLTVLLQDNIGGLQVFHKNQWVDVQPIPGALVINIGDLLQLISNDKYRSVEHRVLANKTGGPRISVAFFFSTVSEATEKRYGPIKELLSDENPPIYREILVKDFVERFTYGKPTLEHFKL</sequence>
<dbReference type="Proteomes" id="UP000631114">
    <property type="component" value="Unassembled WGS sequence"/>
</dbReference>
<comment type="caution">
    <text evidence="7">The sequence shown here is derived from an EMBL/GenBank/DDBJ whole genome shotgun (WGS) entry which is preliminary data.</text>
</comment>
<dbReference type="FunFam" id="2.60.120.330:FF:000005">
    <property type="entry name" value="1-aminocyclopropane-1-carboxylate oxidase homolog 1"/>
    <property type="match status" value="1"/>
</dbReference>
<organism evidence="7 8">
    <name type="scientific">Coptis chinensis</name>
    <dbReference type="NCBI Taxonomy" id="261450"/>
    <lineage>
        <taxon>Eukaryota</taxon>
        <taxon>Viridiplantae</taxon>
        <taxon>Streptophyta</taxon>
        <taxon>Embryophyta</taxon>
        <taxon>Tracheophyta</taxon>
        <taxon>Spermatophyta</taxon>
        <taxon>Magnoliopsida</taxon>
        <taxon>Ranunculales</taxon>
        <taxon>Ranunculaceae</taxon>
        <taxon>Coptidoideae</taxon>
        <taxon>Coptis</taxon>
    </lineage>
</organism>
<reference evidence="7 8" key="1">
    <citation type="submission" date="2020-10" db="EMBL/GenBank/DDBJ databases">
        <title>The Coptis chinensis genome and diversification of protoberbering-type alkaloids.</title>
        <authorList>
            <person name="Wang B."/>
            <person name="Shu S."/>
            <person name="Song C."/>
            <person name="Liu Y."/>
        </authorList>
    </citation>
    <scope>NUCLEOTIDE SEQUENCE [LARGE SCALE GENOMIC DNA]</scope>
    <source>
        <strain evidence="7">HL-2020</strain>
        <tissue evidence="7">Leaf</tissue>
    </source>
</reference>
<dbReference type="OrthoDB" id="288590at2759"/>
<dbReference type="SUPFAM" id="SSF51197">
    <property type="entry name" value="Clavaminate synthase-like"/>
    <property type="match status" value="1"/>
</dbReference>
<dbReference type="AlphaFoldDB" id="A0A835I9D9"/>
<evidence type="ECO:0000256" key="3">
    <source>
        <dbReference type="ARBA" id="ARBA00023002"/>
    </source>
</evidence>
<evidence type="ECO:0000259" key="6">
    <source>
        <dbReference type="PROSITE" id="PS51471"/>
    </source>
</evidence>
<dbReference type="GO" id="GO:0051213">
    <property type="term" value="F:dioxygenase activity"/>
    <property type="evidence" value="ECO:0007669"/>
    <property type="project" value="UniProtKB-ARBA"/>
</dbReference>
<evidence type="ECO:0000256" key="1">
    <source>
        <dbReference type="ARBA" id="ARBA00008056"/>
    </source>
</evidence>
<evidence type="ECO:0000256" key="2">
    <source>
        <dbReference type="ARBA" id="ARBA00022723"/>
    </source>
</evidence>
<dbReference type="PROSITE" id="PS51471">
    <property type="entry name" value="FE2OG_OXY"/>
    <property type="match status" value="1"/>
</dbReference>
<evidence type="ECO:0000313" key="7">
    <source>
        <dbReference type="EMBL" id="KAF9612132.1"/>
    </source>
</evidence>
<evidence type="ECO:0000256" key="4">
    <source>
        <dbReference type="ARBA" id="ARBA00023004"/>
    </source>
</evidence>
<keyword evidence="8" id="KW-1185">Reference proteome</keyword>
<evidence type="ECO:0000256" key="5">
    <source>
        <dbReference type="RuleBase" id="RU003682"/>
    </source>
</evidence>
<evidence type="ECO:0000313" key="8">
    <source>
        <dbReference type="Proteomes" id="UP000631114"/>
    </source>
</evidence>
<dbReference type="PANTHER" id="PTHR10209:SF429">
    <property type="entry name" value="1-AMINOCYCLOPROPANE-1-CARBOXYLATE OXIDASE HOMOLOG 1-LIKE"/>
    <property type="match status" value="1"/>
</dbReference>
<dbReference type="EMBL" id="JADFTS010000004">
    <property type="protein sequence ID" value="KAF9612132.1"/>
    <property type="molecule type" value="Genomic_DNA"/>
</dbReference>
<comment type="similarity">
    <text evidence="1 5">Belongs to the iron/ascorbate-dependent oxidoreductase family.</text>
</comment>
<dbReference type="InterPro" id="IPR005123">
    <property type="entry name" value="Oxoglu/Fe-dep_dioxygenase_dom"/>
</dbReference>
<proteinExistence type="inferred from homology"/>
<name>A0A835I9D9_9MAGN</name>